<keyword evidence="3" id="KW-1185">Reference proteome</keyword>
<feature type="non-terminal residue" evidence="2">
    <location>
        <position position="148"/>
    </location>
</feature>
<sequence length="148" mass="16736">MLMMCKVSSDYTVREMQNVVSYHACSGIYELFTFCIVPESYLQEFPLEKTEEGLFISKVGLYFKVEKKHFKNSTLNLRCVSRISTLYHQSDEHNHKLPRNRNSNQEEPPAQPAIGSNLMKANGADSISPQRALGGLALALILAKVNLR</sequence>
<dbReference type="EMBL" id="SEYY01000194">
    <property type="protein sequence ID" value="KAB7507828.1"/>
    <property type="molecule type" value="Genomic_DNA"/>
</dbReference>
<proteinExistence type="predicted"/>
<dbReference type="AlphaFoldDB" id="A0A5N5TNU6"/>
<reference evidence="2 3" key="1">
    <citation type="journal article" date="2019" name="PLoS Biol.">
        <title>Sex chromosomes control vertical transmission of feminizing Wolbachia symbionts in an isopod.</title>
        <authorList>
            <person name="Becking T."/>
            <person name="Chebbi M.A."/>
            <person name="Giraud I."/>
            <person name="Moumen B."/>
            <person name="Laverre T."/>
            <person name="Caubet Y."/>
            <person name="Peccoud J."/>
            <person name="Gilbert C."/>
            <person name="Cordaux R."/>
        </authorList>
    </citation>
    <scope>NUCLEOTIDE SEQUENCE [LARGE SCALE GENOMIC DNA]</scope>
    <source>
        <strain evidence="2">ANa2</strain>
        <tissue evidence="2">Whole body excluding digestive tract and cuticle</tissue>
    </source>
</reference>
<organism evidence="2 3">
    <name type="scientific">Armadillidium nasatum</name>
    <dbReference type="NCBI Taxonomy" id="96803"/>
    <lineage>
        <taxon>Eukaryota</taxon>
        <taxon>Metazoa</taxon>
        <taxon>Ecdysozoa</taxon>
        <taxon>Arthropoda</taxon>
        <taxon>Crustacea</taxon>
        <taxon>Multicrustacea</taxon>
        <taxon>Malacostraca</taxon>
        <taxon>Eumalacostraca</taxon>
        <taxon>Peracarida</taxon>
        <taxon>Isopoda</taxon>
        <taxon>Oniscidea</taxon>
        <taxon>Crinocheta</taxon>
        <taxon>Armadillidiidae</taxon>
        <taxon>Armadillidium</taxon>
    </lineage>
</organism>
<evidence type="ECO:0000256" key="1">
    <source>
        <dbReference type="SAM" id="MobiDB-lite"/>
    </source>
</evidence>
<dbReference type="Proteomes" id="UP000326759">
    <property type="component" value="Unassembled WGS sequence"/>
</dbReference>
<name>A0A5N5TNU6_9CRUS</name>
<accession>A0A5N5TNU6</accession>
<feature type="region of interest" description="Disordered" evidence="1">
    <location>
        <begin position="91"/>
        <end position="118"/>
    </location>
</feature>
<protein>
    <submittedName>
        <fullName evidence="2">Uncharacterized protein</fullName>
    </submittedName>
</protein>
<evidence type="ECO:0000313" key="3">
    <source>
        <dbReference type="Proteomes" id="UP000326759"/>
    </source>
</evidence>
<gene>
    <name evidence="2" type="ORF">Anas_03073</name>
</gene>
<evidence type="ECO:0000313" key="2">
    <source>
        <dbReference type="EMBL" id="KAB7507828.1"/>
    </source>
</evidence>
<dbReference type="OrthoDB" id="6361607at2759"/>
<comment type="caution">
    <text evidence="2">The sequence shown here is derived from an EMBL/GenBank/DDBJ whole genome shotgun (WGS) entry which is preliminary data.</text>
</comment>